<protein>
    <submittedName>
        <fullName evidence="9">Uncharacterized protein</fullName>
    </submittedName>
</protein>
<evidence type="ECO:0000313" key="9">
    <source>
        <dbReference type="EMBL" id="CAF0773264.1"/>
    </source>
</evidence>
<keyword evidence="7" id="KW-0458">Lysosome</keyword>
<dbReference type="InterPro" id="IPR052187">
    <property type="entry name" value="MFSD1"/>
</dbReference>
<organism evidence="9 11">
    <name type="scientific">Didymodactylos carnosus</name>
    <dbReference type="NCBI Taxonomy" id="1234261"/>
    <lineage>
        <taxon>Eukaryota</taxon>
        <taxon>Metazoa</taxon>
        <taxon>Spiralia</taxon>
        <taxon>Gnathifera</taxon>
        <taxon>Rotifera</taxon>
        <taxon>Eurotatoria</taxon>
        <taxon>Bdelloidea</taxon>
        <taxon>Philodinida</taxon>
        <taxon>Philodinidae</taxon>
        <taxon>Didymodactylos</taxon>
    </lineage>
</organism>
<evidence type="ECO:0000256" key="1">
    <source>
        <dbReference type="ARBA" id="ARBA00004155"/>
    </source>
</evidence>
<dbReference type="PANTHER" id="PTHR23512:SF3">
    <property type="entry name" value="MAJOR FACILITATOR SUPERFAMILY DOMAIN-CONTAINING PROTEIN 1"/>
    <property type="match status" value="1"/>
</dbReference>
<keyword evidence="5 8" id="KW-1133">Transmembrane helix</keyword>
<keyword evidence="4 8" id="KW-0812">Transmembrane</keyword>
<name>A0A813QX06_9BILA</name>
<gene>
    <name evidence="9" type="ORF">GPM918_LOCUS2048</name>
    <name evidence="10" type="ORF">SRO942_LOCUS2048</name>
</gene>
<dbReference type="PANTHER" id="PTHR23512">
    <property type="entry name" value="MAJOR FACILITATOR SUPERFAMILY DOMAIN-CONTAINING PROTEIN 1"/>
    <property type="match status" value="1"/>
</dbReference>
<dbReference type="Proteomes" id="UP000663829">
    <property type="component" value="Unassembled WGS sequence"/>
</dbReference>
<dbReference type="EMBL" id="CAJOBC010000214">
    <property type="protein sequence ID" value="CAF3555597.1"/>
    <property type="molecule type" value="Genomic_DNA"/>
</dbReference>
<dbReference type="EMBL" id="CAJNOQ010000214">
    <property type="protein sequence ID" value="CAF0773264.1"/>
    <property type="molecule type" value="Genomic_DNA"/>
</dbReference>
<keyword evidence="3" id="KW-0813">Transport</keyword>
<accession>A0A813QX06</accession>
<evidence type="ECO:0000313" key="11">
    <source>
        <dbReference type="Proteomes" id="UP000663829"/>
    </source>
</evidence>
<evidence type="ECO:0000256" key="6">
    <source>
        <dbReference type="ARBA" id="ARBA00023136"/>
    </source>
</evidence>
<feature type="transmembrane region" description="Helical" evidence="8">
    <location>
        <begin position="61"/>
        <end position="84"/>
    </location>
</feature>
<dbReference type="Gene3D" id="1.20.1250.20">
    <property type="entry name" value="MFS general substrate transporter like domains"/>
    <property type="match status" value="1"/>
</dbReference>
<comment type="similarity">
    <text evidence="2">Belongs to the major facilitator superfamily.</text>
</comment>
<proteinExistence type="inferred from homology"/>
<evidence type="ECO:0000256" key="8">
    <source>
        <dbReference type="SAM" id="Phobius"/>
    </source>
</evidence>
<evidence type="ECO:0000256" key="5">
    <source>
        <dbReference type="ARBA" id="ARBA00022989"/>
    </source>
</evidence>
<evidence type="ECO:0000256" key="3">
    <source>
        <dbReference type="ARBA" id="ARBA00022448"/>
    </source>
</evidence>
<dbReference type="Proteomes" id="UP000681722">
    <property type="component" value="Unassembled WGS sequence"/>
</dbReference>
<dbReference type="AlphaFoldDB" id="A0A813QX06"/>
<evidence type="ECO:0000256" key="2">
    <source>
        <dbReference type="ARBA" id="ARBA00008335"/>
    </source>
</evidence>
<dbReference type="OrthoDB" id="424834at2759"/>
<evidence type="ECO:0000256" key="4">
    <source>
        <dbReference type="ARBA" id="ARBA00022692"/>
    </source>
</evidence>
<comment type="subcellular location">
    <subcellularLocation>
        <location evidence="1">Lysosome membrane</location>
        <topology evidence="1">Multi-pass membrane protein</topology>
    </subcellularLocation>
</comment>
<comment type="caution">
    <text evidence="9">The sequence shown here is derived from an EMBL/GenBank/DDBJ whole genome shotgun (WGS) entry which is preliminary data.</text>
</comment>
<keyword evidence="11" id="KW-1185">Reference proteome</keyword>
<dbReference type="SUPFAM" id="SSF103473">
    <property type="entry name" value="MFS general substrate transporter"/>
    <property type="match status" value="1"/>
</dbReference>
<feature type="transmembrane region" description="Helical" evidence="8">
    <location>
        <begin position="156"/>
        <end position="180"/>
    </location>
</feature>
<evidence type="ECO:0000313" key="10">
    <source>
        <dbReference type="EMBL" id="CAF3555597.1"/>
    </source>
</evidence>
<evidence type="ECO:0000256" key="7">
    <source>
        <dbReference type="ARBA" id="ARBA00023228"/>
    </source>
</evidence>
<reference evidence="9" key="1">
    <citation type="submission" date="2021-02" db="EMBL/GenBank/DDBJ databases">
        <authorList>
            <person name="Nowell W R."/>
        </authorList>
    </citation>
    <scope>NUCLEOTIDE SEQUENCE</scope>
</reference>
<dbReference type="InterPro" id="IPR036259">
    <property type="entry name" value="MFS_trans_sf"/>
</dbReference>
<keyword evidence="6 8" id="KW-0472">Membrane</keyword>
<sequence>MSTSTTDERAPLLDTTPIRVAYTGNKFVDPRGPYLRWPNVVLAAVGGVLIDKVFGVARGAVIFCFFIVIGQIVFGIGGWFRLIWLMNVGRFIFGIGGESLSSAQNAYAVSWFFGKQLNFVFGLQLSFARVGSLVNLNTIHPIYDSLDNNLSGPHRIGATLLIAVSTCIVSFISGLCLWWLDIRRRRVLLEDEPNAAVDIVHLRGK</sequence>
<dbReference type="GO" id="GO:0005765">
    <property type="term" value="C:lysosomal membrane"/>
    <property type="evidence" value="ECO:0007669"/>
    <property type="project" value="UniProtKB-SubCell"/>
</dbReference>